<dbReference type="Gene3D" id="3.10.105.10">
    <property type="entry name" value="Dipeptide-binding Protein, Domain 3"/>
    <property type="match status" value="1"/>
</dbReference>
<reference evidence="1 2" key="1">
    <citation type="submission" date="2020-02" db="EMBL/GenBank/DDBJ databases">
        <title>Detection of Heterogeneous Vancomycin Intermediate Resistance in Methicillin Resistant Staphylococcus aureus Isolates from Latin-America.</title>
        <authorList>
            <person name="Castro-Cardozo B."/>
            <person name="Berrio M."/>
            <person name="Vargas M.L."/>
            <person name="Carvajal L.P."/>
            <person name="Millan L.V."/>
            <person name="Rios R."/>
            <person name="Hernandez A."/>
            <person name="Rincon S.L."/>
            <person name="Cubides P."/>
            <person name="Forero E."/>
            <person name="Dinh A."/>
            <person name="Seas C."/>
            <person name="Munita J.M."/>
            <person name="Arias C.A."/>
            <person name="Reyes J."/>
            <person name="Diaz L."/>
        </authorList>
    </citation>
    <scope>NUCLEOTIDE SEQUENCE [LARGE SCALE GENOMIC DNA]</scope>
    <source>
        <strain evidence="1 2">UG255</strain>
    </source>
</reference>
<dbReference type="AlphaFoldDB" id="A0A6M1XQP7"/>
<evidence type="ECO:0000313" key="2">
    <source>
        <dbReference type="Proteomes" id="UP000473113"/>
    </source>
</evidence>
<sequence length="89" mass="10014">MVKSPTTNEDFAKEAGKLVSYDKDKAKEYWEKAKKELGVDSLEFDLLASDDDSSKKVIEYVQNSIQENLDGVTVKPTPVPFSVRLDRST</sequence>
<name>A0A6M1XQP7_STAAU</name>
<organism evidence="1 2">
    <name type="scientific">Staphylococcus aureus</name>
    <dbReference type="NCBI Taxonomy" id="1280"/>
    <lineage>
        <taxon>Bacteria</taxon>
        <taxon>Bacillati</taxon>
        <taxon>Bacillota</taxon>
        <taxon>Bacilli</taxon>
        <taxon>Bacillales</taxon>
        <taxon>Staphylococcaceae</taxon>
        <taxon>Staphylococcus</taxon>
    </lineage>
</organism>
<accession>A0A6M1XQP7</accession>
<gene>
    <name evidence="1" type="ORF">G6Y24_16095</name>
</gene>
<protein>
    <submittedName>
        <fullName evidence="1">Uncharacterized protein</fullName>
    </submittedName>
</protein>
<comment type="caution">
    <text evidence="1">The sequence shown here is derived from an EMBL/GenBank/DDBJ whole genome shotgun (WGS) entry which is preliminary data.</text>
</comment>
<dbReference type="Proteomes" id="UP000473113">
    <property type="component" value="Unassembled WGS sequence"/>
</dbReference>
<dbReference type="EMBL" id="JAALTR010000422">
    <property type="protein sequence ID" value="NGW68963.1"/>
    <property type="molecule type" value="Genomic_DNA"/>
</dbReference>
<feature type="non-terminal residue" evidence="1">
    <location>
        <position position="89"/>
    </location>
</feature>
<proteinExistence type="predicted"/>
<evidence type="ECO:0000313" key="1">
    <source>
        <dbReference type="EMBL" id="NGW68963.1"/>
    </source>
</evidence>
<dbReference type="SUPFAM" id="SSF53850">
    <property type="entry name" value="Periplasmic binding protein-like II"/>
    <property type="match status" value="1"/>
</dbReference>